<dbReference type="EMBL" id="RXHU01000008">
    <property type="protein sequence ID" value="RTE11446.1"/>
    <property type="molecule type" value="Genomic_DNA"/>
</dbReference>
<organism evidence="2 3">
    <name type="scientific">Paenibacillus whitsoniae</name>
    <dbReference type="NCBI Taxonomy" id="2496558"/>
    <lineage>
        <taxon>Bacteria</taxon>
        <taxon>Bacillati</taxon>
        <taxon>Bacillota</taxon>
        <taxon>Bacilli</taxon>
        <taxon>Bacillales</taxon>
        <taxon>Paenibacillaceae</taxon>
        <taxon>Paenibacillus</taxon>
    </lineage>
</organism>
<keyword evidence="3" id="KW-1185">Reference proteome</keyword>
<gene>
    <name evidence="2" type="ORF">EJQ19_01875</name>
</gene>
<feature type="region of interest" description="Disordered" evidence="1">
    <location>
        <begin position="1"/>
        <end position="43"/>
    </location>
</feature>
<evidence type="ECO:0000256" key="1">
    <source>
        <dbReference type="SAM" id="MobiDB-lite"/>
    </source>
</evidence>
<accession>A0A3S0CDG0</accession>
<dbReference type="AlphaFoldDB" id="A0A3S0CDG0"/>
<dbReference type="Proteomes" id="UP000276128">
    <property type="component" value="Unassembled WGS sequence"/>
</dbReference>
<dbReference type="RefSeq" id="WP_126139519.1">
    <property type="nucleotide sequence ID" value="NZ_RXHU01000008.1"/>
</dbReference>
<feature type="compositionally biased region" description="Low complexity" evidence="1">
    <location>
        <begin position="8"/>
        <end position="21"/>
    </location>
</feature>
<comment type="caution">
    <text evidence="2">The sequence shown here is derived from an EMBL/GenBank/DDBJ whole genome shotgun (WGS) entry which is preliminary data.</text>
</comment>
<reference evidence="2 3" key="1">
    <citation type="submission" date="2018-12" db="EMBL/GenBank/DDBJ databases">
        <title>Bacillus ochoae sp. nov., Paenibacillus whitsoniae sp. nov., Paenibacillus spiritus sp. nov. Isolated from the Mars Exploration Rover during spacecraft assembly.</title>
        <authorList>
            <person name="Seuylemezian A."/>
            <person name="Vaishampayan P."/>
        </authorList>
    </citation>
    <scope>NUCLEOTIDE SEQUENCE [LARGE SCALE GENOMIC DNA]</scope>
    <source>
        <strain evidence="2 3">MER 54</strain>
    </source>
</reference>
<evidence type="ECO:0000313" key="3">
    <source>
        <dbReference type="Proteomes" id="UP000276128"/>
    </source>
</evidence>
<sequence length="98" mass="10618">MSQEHSPSKPQQSAEQQAPAPVISWEQSEPRRTKGAPVIPLDAHRRQGAAQVLTEATITTRELQTMDGESPVRLVVISSGFGQKQRVHVPTIQAKAAA</sequence>
<proteinExistence type="predicted"/>
<name>A0A3S0CDG0_9BACL</name>
<dbReference type="OrthoDB" id="2634899at2"/>
<evidence type="ECO:0000313" key="2">
    <source>
        <dbReference type="EMBL" id="RTE11446.1"/>
    </source>
</evidence>
<protein>
    <submittedName>
        <fullName evidence="2">Uncharacterized protein</fullName>
    </submittedName>
</protein>